<keyword evidence="2" id="KW-1003">Cell membrane</keyword>
<keyword evidence="8" id="KW-1185">Reference proteome</keyword>
<dbReference type="GO" id="GO:0005886">
    <property type="term" value="C:plasma membrane"/>
    <property type="evidence" value="ECO:0007669"/>
    <property type="project" value="UniProtKB-SubCell"/>
</dbReference>
<dbReference type="RefSeq" id="WP_134113456.1">
    <property type="nucleotide sequence ID" value="NZ_SOBG01000007.1"/>
</dbReference>
<sequence length="337" mass="39730">MKHILKKRNIIFVIIVFIITIYFMLKNNYIHKEMFKNLNYFYLLIGILISFGVWVSEILMLKSILHKDISIHDSFENIALGQLFNGLTPFASGGQVVQIYHMNSKKVAYAKSTATLFIMFFIYQIILTILGIISIFFKYSYFKVVLKEKIYFIFFGFTLNLIIAIFLISLFFISKNSGRFMFGVIKKIPFLKEKYKNKLYIKIRKFIKEFYLSINIIKNDKKIVVKLIVLNLIKLFCMYIMPYFIILSLKENIKLEILLPGMAFLNMITSFIPLPGASLGAEGGFILIFHKFLLQKNIFFIMFLWRVLSYYLNILVGSLIMIYIILKEEKEIKNFIK</sequence>
<dbReference type="NCBIfam" id="TIGR00374">
    <property type="entry name" value="flippase-like domain"/>
    <property type="match status" value="1"/>
</dbReference>
<evidence type="ECO:0000256" key="6">
    <source>
        <dbReference type="SAM" id="Phobius"/>
    </source>
</evidence>
<organism evidence="7 8">
    <name type="scientific">Hypnocyclicus thermotrophus</name>
    <dbReference type="NCBI Taxonomy" id="1627895"/>
    <lineage>
        <taxon>Bacteria</taxon>
        <taxon>Fusobacteriati</taxon>
        <taxon>Fusobacteriota</taxon>
        <taxon>Fusobacteriia</taxon>
        <taxon>Fusobacteriales</taxon>
        <taxon>Fusobacteriaceae</taxon>
        <taxon>Hypnocyclicus</taxon>
    </lineage>
</organism>
<evidence type="ECO:0000313" key="7">
    <source>
        <dbReference type="EMBL" id="TDT68520.1"/>
    </source>
</evidence>
<dbReference type="EMBL" id="SOBG01000007">
    <property type="protein sequence ID" value="TDT68520.1"/>
    <property type="molecule type" value="Genomic_DNA"/>
</dbReference>
<dbReference type="InterPro" id="IPR022791">
    <property type="entry name" value="L-PG_synthase/AglD"/>
</dbReference>
<keyword evidence="4 6" id="KW-1133">Transmembrane helix</keyword>
<gene>
    <name evidence="7" type="ORF">EV215_1587</name>
</gene>
<name>A0AA46DXK0_9FUSO</name>
<evidence type="ECO:0000313" key="8">
    <source>
        <dbReference type="Proteomes" id="UP000294678"/>
    </source>
</evidence>
<dbReference type="PANTHER" id="PTHR37693">
    <property type="entry name" value="PHOSPHATIDYLGLYCEROL LYSYLTRANSFERASE"/>
    <property type="match status" value="1"/>
</dbReference>
<dbReference type="Pfam" id="PF03706">
    <property type="entry name" value="LPG_synthase_TM"/>
    <property type="match status" value="1"/>
</dbReference>
<feature type="transmembrane region" description="Helical" evidence="6">
    <location>
        <begin position="149"/>
        <end position="173"/>
    </location>
</feature>
<evidence type="ECO:0000256" key="4">
    <source>
        <dbReference type="ARBA" id="ARBA00022989"/>
    </source>
</evidence>
<accession>A0AA46DXK0</accession>
<proteinExistence type="predicted"/>
<evidence type="ECO:0000256" key="3">
    <source>
        <dbReference type="ARBA" id="ARBA00022692"/>
    </source>
</evidence>
<feature type="transmembrane region" description="Helical" evidence="6">
    <location>
        <begin position="9"/>
        <end position="25"/>
    </location>
</feature>
<protein>
    <submittedName>
        <fullName evidence="7">Uncharacterized protein (TIRG00374 family)</fullName>
    </submittedName>
</protein>
<reference evidence="7 8" key="1">
    <citation type="submission" date="2019-03" db="EMBL/GenBank/DDBJ databases">
        <title>Genomic Encyclopedia of Type Strains, Phase IV (KMG-IV): sequencing the most valuable type-strain genomes for metagenomic binning, comparative biology and taxonomic classification.</title>
        <authorList>
            <person name="Goeker M."/>
        </authorList>
    </citation>
    <scope>NUCLEOTIDE SEQUENCE [LARGE SCALE GENOMIC DNA]</scope>
    <source>
        <strain evidence="7 8">DSM 100055</strain>
    </source>
</reference>
<evidence type="ECO:0000256" key="5">
    <source>
        <dbReference type="ARBA" id="ARBA00023136"/>
    </source>
</evidence>
<dbReference type="Proteomes" id="UP000294678">
    <property type="component" value="Unassembled WGS sequence"/>
</dbReference>
<feature type="transmembrane region" description="Helical" evidence="6">
    <location>
        <begin position="114"/>
        <end position="137"/>
    </location>
</feature>
<comment type="subcellular location">
    <subcellularLocation>
        <location evidence="1">Cell membrane</location>
        <topology evidence="1">Multi-pass membrane protein</topology>
    </subcellularLocation>
</comment>
<keyword evidence="3 6" id="KW-0812">Transmembrane</keyword>
<dbReference type="AlphaFoldDB" id="A0AA46DXK0"/>
<feature type="transmembrane region" description="Helical" evidence="6">
    <location>
        <begin position="40"/>
        <end position="61"/>
    </location>
</feature>
<feature type="transmembrane region" description="Helical" evidence="6">
    <location>
        <begin position="223"/>
        <end position="245"/>
    </location>
</feature>
<evidence type="ECO:0000256" key="1">
    <source>
        <dbReference type="ARBA" id="ARBA00004651"/>
    </source>
</evidence>
<dbReference type="PANTHER" id="PTHR37693:SF1">
    <property type="entry name" value="INTEGRAL MEMBRANE PROTEIN"/>
    <property type="match status" value="1"/>
</dbReference>
<keyword evidence="5 6" id="KW-0472">Membrane</keyword>
<feature type="transmembrane region" description="Helical" evidence="6">
    <location>
        <begin position="310"/>
        <end position="326"/>
    </location>
</feature>
<comment type="caution">
    <text evidence="7">The sequence shown here is derived from an EMBL/GenBank/DDBJ whole genome shotgun (WGS) entry which is preliminary data.</text>
</comment>
<evidence type="ECO:0000256" key="2">
    <source>
        <dbReference type="ARBA" id="ARBA00022475"/>
    </source>
</evidence>